<proteinExistence type="predicted"/>
<comment type="caution">
    <text evidence="2">The sequence shown here is derived from an EMBL/GenBank/DDBJ whole genome shotgun (WGS) entry which is preliminary data.</text>
</comment>
<evidence type="ECO:0000313" key="3">
    <source>
        <dbReference type="Proteomes" id="UP000316778"/>
    </source>
</evidence>
<dbReference type="Pfam" id="PF14060">
    <property type="entry name" value="DUF4252"/>
    <property type="match status" value="1"/>
</dbReference>
<gene>
    <name evidence="2" type="ORF">LX66_4954</name>
</gene>
<sequence>MKKLILILALVMAGRQLSAQSVIDRFFQKYEDDRSFTLVSVTPKMFSMFSKLDINTGEGQQFMSVVKKLKGLRILAKEDAKDGSKLYREAAAFLTRDFEELMTVRDGQSDLKFLVKENARGNIAELIMLVGSTNEFVAMSLVGDIDLNEIAQIASGMNIQGMDNLKKLKK</sequence>
<keyword evidence="3" id="KW-1185">Reference proteome</keyword>
<name>A0A562SM79_CHIJA</name>
<evidence type="ECO:0000313" key="2">
    <source>
        <dbReference type="EMBL" id="TWI82382.1"/>
    </source>
</evidence>
<keyword evidence="1" id="KW-0732">Signal</keyword>
<dbReference type="InterPro" id="IPR025348">
    <property type="entry name" value="DUF4252"/>
</dbReference>
<reference evidence="2 3" key="1">
    <citation type="journal article" date="2013" name="Stand. Genomic Sci.">
        <title>Genomic Encyclopedia of Type Strains, Phase I: The one thousand microbial genomes (KMG-I) project.</title>
        <authorList>
            <person name="Kyrpides N.C."/>
            <person name="Woyke T."/>
            <person name="Eisen J.A."/>
            <person name="Garrity G."/>
            <person name="Lilburn T.G."/>
            <person name="Beck B.J."/>
            <person name="Whitman W.B."/>
            <person name="Hugenholtz P."/>
            <person name="Klenk H.P."/>
        </authorList>
    </citation>
    <scope>NUCLEOTIDE SEQUENCE [LARGE SCALE GENOMIC DNA]</scope>
    <source>
        <strain evidence="2 3">DSM 13484</strain>
    </source>
</reference>
<dbReference type="EMBL" id="VLLG01000006">
    <property type="protein sequence ID" value="TWI82382.1"/>
    <property type="molecule type" value="Genomic_DNA"/>
</dbReference>
<accession>A0A562SM79</accession>
<organism evidence="2 3">
    <name type="scientific">Chitinophaga japonensis</name>
    <name type="common">Flexibacter japonensis</name>
    <dbReference type="NCBI Taxonomy" id="104662"/>
    <lineage>
        <taxon>Bacteria</taxon>
        <taxon>Pseudomonadati</taxon>
        <taxon>Bacteroidota</taxon>
        <taxon>Chitinophagia</taxon>
        <taxon>Chitinophagales</taxon>
        <taxon>Chitinophagaceae</taxon>
        <taxon>Chitinophaga</taxon>
    </lineage>
</organism>
<protein>
    <submittedName>
        <fullName evidence="2">Uncharacterized protein DUF4252</fullName>
    </submittedName>
</protein>
<dbReference type="OrthoDB" id="1118838at2"/>
<feature type="chain" id="PRO_5021877532" evidence="1">
    <location>
        <begin position="20"/>
        <end position="170"/>
    </location>
</feature>
<evidence type="ECO:0000256" key="1">
    <source>
        <dbReference type="SAM" id="SignalP"/>
    </source>
</evidence>
<feature type="signal peptide" evidence="1">
    <location>
        <begin position="1"/>
        <end position="19"/>
    </location>
</feature>
<dbReference type="Proteomes" id="UP000316778">
    <property type="component" value="Unassembled WGS sequence"/>
</dbReference>
<dbReference type="RefSeq" id="WP_145718422.1">
    <property type="nucleotide sequence ID" value="NZ_BAAAFY010000006.1"/>
</dbReference>
<dbReference type="AlphaFoldDB" id="A0A562SM79"/>